<evidence type="ECO:0000256" key="1">
    <source>
        <dbReference type="SAM" id="MobiDB-lite"/>
    </source>
</evidence>
<gene>
    <name evidence="2" type="ORF">LIER_13284</name>
</gene>
<sequence>MKPPNSYKEVQKLTRCLAAFNRIISKSGERNLPFFKNLRRMSKGKFHWDEECNKTFEELKRYLGSPKLLSRPEHGERLQIYLAISDVAQVGSSSAPEEDPKRRGHSILLEKHPHAFGMPKKYWCQIMVLNLKDKCWWISMKGITADQALDSQDLPVTTTPVPSSGPRREQFSHTKQNRTISTRLVQIVESPIVIRNLVIENPDDICGPVILADYHLSLLSEMGSPFTCFKVLTSSK</sequence>
<dbReference type="AlphaFoldDB" id="A0AAV3PWE2"/>
<dbReference type="EMBL" id="BAABME010002657">
    <property type="protein sequence ID" value="GAA0155588.1"/>
    <property type="molecule type" value="Genomic_DNA"/>
</dbReference>
<evidence type="ECO:0000313" key="2">
    <source>
        <dbReference type="EMBL" id="GAA0155588.1"/>
    </source>
</evidence>
<keyword evidence="3" id="KW-1185">Reference proteome</keyword>
<name>A0AAV3PWE2_LITER</name>
<feature type="compositionally biased region" description="Low complexity" evidence="1">
    <location>
        <begin position="155"/>
        <end position="164"/>
    </location>
</feature>
<accession>A0AAV3PWE2</accession>
<evidence type="ECO:0000313" key="3">
    <source>
        <dbReference type="Proteomes" id="UP001454036"/>
    </source>
</evidence>
<reference evidence="2 3" key="1">
    <citation type="submission" date="2024-01" db="EMBL/GenBank/DDBJ databases">
        <title>The complete chloroplast genome sequence of Lithospermum erythrorhizon: insights into the phylogenetic relationship among Boraginaceae species and the maternal lineages of purple gromwells.</title>
        <authorList>
            <person name="Okada T."/>
            <person name="Watanabe K."/>
        </authorList>
    </citation>
    <scope>NUCLEOTIDE SEQUENCE [LARGE SCALE GENOMIC DNA]</scope>
</reference>
<comment type="caution">
    <text evidence="2">The sequence shown here is derived from an EMBL/GenBank/DDBJ whole genome shotgun (WGS) entry which is preliminary data.</text>
</comment>
<protein>
    <submittedName>
        <fullName evidence="2">Uncharacterized protein</fullName>
    </submittedName>
</protein>
<dbReference type="Proteomes" id="UP001454036">
    <property type="component" value="Unassembled WGS sequence"/>
</dbReference>
<dbReference type="Gene3D" id="3.30.70.270">
    <property type="match status" value="1"/>
</dbReference>
<feature type="region of interest" description="Disordered" evidence="1">
    <location>
        <begin position="154"/>
        <end position="176"/>
    </location>
</feature>
<dbReference type="InterPro" id="IPR043502">
    <property type="entry name" value="DNA/RNA_pol_sf"/>
</dbReference>
<dbReference type="InterPro" id="IPR043128">
    <property type="entry name" value="Rev_trsase/Diguanyl_cyclase"/>
</dbReference>
<proteinExistence type="predicted"/>
<dbReference type="SUPFAM" id="SSF56672">
    <property type="entry name" value="DNA/RNA polymerases"/>
    <property type="match status" value="1"/>
</dbReference>
<organism evidence="2 3">
    <name type="scientific">Lithospermum erythrorhizon</name>
    <name type="common">Purple gromwell</name>
    <name type="synonym">Lithospermum officinale var. erythrorhizon</name>
    <dbReference type="NCBI Taxonomy" id="34254"/>
    <lineage>
        <taxon>Eukaryota</taxon>
        <taxon>Viridiplantae</taxon>
        <taxon>Streptophyta</taxon>
        <taxon>Embryophyta</taxon>
        <taxon>Tracheophyta</taxon>
        <taxon>Spermatophyta</taxon>
        <taxon>Magnoliopsida</taxon>
        <taxon>eudicotyledons</taxon>
        <taxon>Gunneridae</taxon>
        <taxon>Pentapetalae</taxon>
        <taxon>asterids</taxon>
        <taxon>lamiids</taxon>
        <taxon>Boraginales</taxon>
        <taxon>Boraginaceae</taxon>
        <taxon>Boraginoideae</taxon>
        <taxon>Lithospermeae</taxon>
        <taxon>Lithospermum</taxon>
    </lineage>
</organism>